<reference evidence="3" key="1">
    <citation type="submission" date="2021-12" db="EMBL/GenBank/DDBJ databases">
        <authorList>
            <person name="King R."/>
        </authorList>
    </citation>
    <scope>NUCLEOTIDE SEQUENCE</scope>
</reference>
<proteinExistence type="predicted"/>
<evidence type="ECO:0000259" key="2">
    <source>
        <dbReference type="Pfam" id="PF25273"/>
    </source>
</evidence>
<dbReference type="PANTHER" id="PTHR10773:SF19">
    <property type="match status" value="1"/>
</dbReference>
<dbReference type="OrthoDB" id="6611988at2759"/>
<feature type="region of interest" description="Disordered" evidence="1">
    <location>
        <begin position="44"/>
        <end position="63"/>
    </location>
</feature>
<evidence type="ECO:0000313" key="4">
    <source>
        <dbReference type="Proteomes" id="UP001153714"/>
    </source>
</evidence>
<accession>A0A9N9N1B1</accession>
<protein>
    <recommendedName>
        <fullName evidence="2">DUF7869 domain-containing protein</fullName>
    </recommendedName>
</protein>
<dbReference type="Proteomes" id="UP001153714">
    <property type="component" value="Chromosome 1"/>
</dbReference>
<dbReference type="AlphaFoldDB" id="A0A9N9N1B1"/>
<sequence>MAGRSRINRLIGLVSKDMAMMDGVDWIDDESITVPVSCENYSPKAIHSRDHSPRPGCSNSYSSMPGNSKQFSTIPGCSKNLFSEPDNDVDIFTDSDETFLVCLDIVSMLFDSLPYPNLDYSTDSSDDFIPNTSGTSSSDCSVLQKRTRRNSNFIIPESDSDTSNNKSFWDKEGIKQGRKHKPRKSIKERRVDRETRKKKRNLGKSYETGKGKKVEQRKIKGLGSCRMKCAERIPEEFRNKIHNYYWSLGDYDRRVLFISNLIDVKGKASTKLAATVKNRHFTNNYCLKLHLECHRICKGCFLKTFDETPKFIQNVTGKIKESGGIVAKSTRGKKPSALTIDNERLENVKTHILSFPIYESHYGRSKTNKKFLPPHLTLQDMYKSYCEDNENPVSLTIYSWVFRAQNLSFKTPYVDTCVKCDTLNTKIKFCDGLEKENTEKLLEEHQRRAETIYDQKSKDRACSIEKGDTAVLSFDLQQCLPTPFLKTGAAFYKRALWTYNLTLRDCTHNKVYCFMWHEGIGGRGANQIASCLFYYIMNLVASNIKHLIFYSDSCFGQNKNIYVVCMLLLALRNNSNIETITHNFLVPGHTHMDCDVDHAIIEKAKKRTQMDIHHPRDWYQLVRTCSKKKPVRCY</sequence>
<keyword evidence="4" id="KW-1185">Reference proteome</keyword>
<evidence type="ECO:0000313" key="3">
    <source>
        <dbReference type="EMBL" id="CAG9782319.1"/>
    </source>
</evidence>
<gene>
    <name evidence="3" type="ORF">DIATSA_LOCUS591</name>
</gene>
<evidence type="ECO:0000256" key="1">
    <source>
        <dbReference type="SAM" id="MobiDB-lite"/>
    </source>
</evidence>
<organism evidence="3 4">
    <name type="scientific">Diatraea saccharalis</name>
    <name type="common">sugarcane borer</name>
    <dbReference type="NCBI Taxonomy" id="40085"/>
    <lineage>
        <taxon>Eukaryota</taxon>
        <taxon>Metazoa</taxon>
        <taxon>Ecdysozoa</taxon>
        <taxon>Arthropoda</taxon>
        <taxon>Hexapoda</taxon>
        <taxon>Insecta</taxon>
        <taxon>Pterygota</taxon>
        <taxon>Neoptera</taxon>
        <taxon>Endopterygota</taxon>
        <taxon>Lepidoptera</taxon>
        <taxon>Glossata</taxon>
        <taxon>Ditrysia</taxon>
        <taxon>Pyraloidea</taxon>
        <taxon>Crambidae</taxon>
        <taxon>Crambinae</taxon>
        <taxon>Diatraea</taxon>
    </lineage>
</organism>
<dbReference type="EMBL" id="OU893332">
    <property type="protein sequence ID" value="CAG9782319.1"/>
    <property type="molecule type" value="Genomic_DNA"/>
</dbReference>
<dbReference type="InterPro" id="IPR057191">
    <property type="entry name" value="DUF7869"/>
</dbReference>
<dbReference type="PANTHER" id="PTHR10773">
    <property type="entry name" value="DNA-DIRECTED RNA POLYMERASES I, II, AND III SUBUNIT RPABC2"/>
    <property type="match status" value="1"/>
</dbReference>
<dbReference type="Pfam" id="PF25273">
    <property type="entry name" value="DUF7869"/>
    <property type="match status" value="1"/>
</dbReference>
<feature type="domain" description="DUF7869" evidence="2">
    <location>
        <begin position="508"/>
        <end position="629"/>
    </location>
</feature>
<name>A0A9N9N1B1_9NEOP</name>
<feature type="region of interest" description="Disordered" evidence="1">
    <location>
        <begin position="151"/>
        <end position="214"/>
    </location>
</feature>
<feature type="compositionally biased region" description="Basic residues" evidence="1">
    <location>
        <begin position="176"/>
        <end position="187"/>
    </location>
</feature>
<reference evidence="3" key="2">
    <citation type="submission" date="2022-10" db="EMBL/GenBank/DDBJ databases">
        <authorList>
            <consortium name="ENA_rothamsted_submissions"/>
            <consortium name="culmorum"/>
            <person name="King R."/>
        </authorList>
    </citation>
    <scope>NUCLEOTIDE SEQUENCE</scope>
</reference>